<evidence type="ECO:0000259" key="9">
    <source>
        <dbReference type="Pfam" id="PF18565"/>
    </source>
</evidence>
<dbReference type="InterPro" id="IPR006103">
    <property type="entry name" value="Glyco_hydro_2_cat"/>
</dbReference>
<evidence type="ECO:0000256" key="4">
    <source>
        <dbReference type="SAM" id="SignalP"/>
    </source>
</evidence>
<evidence type="ECO:0000256" key="3">
    <source>
        <dbReference type="ARBA" id="ARBA00023295"/>
    </source>
</evidence>
<dbReference type="SUPFAM" id="SSF49785">
    <property type="entry name" value="Galactose-binding domain-like"/>
    <property type="match status" value="1"/>
</dbReference>
<sequence>MKKYLVVICLLISLTACSKGVVEQGRQIETLKKGWKFTKGEVENGEAINYDDSKWETVRVPHDWAITGPFDPKNDAQSKKVVADGEKKQKLRLGRTAGLPYMGIGWYRKYFEVSADNADKKLSVEFDGAMSNAKVYVNGKFVGEWPYGYTSFAFDISDFAKVGENVLAVRLENLPQSSRWYPGAGLYRNVRLVTTNSAHVKHWGTYITTPQVTDNEAQVNIKTTFVGSEKCTLLTEIYDSNNQLIAQKESGAISGNETVLKQDFQVNNPKVWSIETPVVYNVLSKVVSNGKTVDVYKSTFGIRSFEFISNDGLHLNGKRLQVQGVCMHHDLGPLGAAVNVSALHRQLLILKEMGCNAIRTSHNPPTPELLSMCDTMGFLVMDEAFDEWKKGKNKNGYTHLWDDWAEKDLTALIHRDRNHPSVFMWSVGNEILEQFTDDGWKRAKFLADITHREDNTRPVTIGMNREAPAENNFAAQFDLKGWNYHTHLYPWLKEQHPDWSFIASETESTVSSRGYFDLDAVPRKHYTRENLQCSDYGLDYCNWSNTPDVGFAMLDDNPHVAGEFVWTGFDYLGEPSPYNVEWPTKNSYFGIVDLCGFPKSIYYLYKARWTNENVLHILPHWNWNQEEVKTVPVHVFTNFNSAELFVNGKSYGMRTKNTKKKVYERYRLVWDEVKYEPGEVKVVAFDENGKPAMENSIKTASEPYTLQLVTKYTKIKADGESLSFVEVNVVDKDGDFCPTANFPIKFTVEGDGTFHAAGNGNSTDITPFQSNERNCFNGKCLVMIQSTEKAGTITLTASSDNLKAAGIEVSTY</sequence>
<feature type="domain" description="Glycoside hydrolase family 2 immunoglobulin-like beta-sandwich" evidence="5">
    <location>
        <begin position="206"/>
        <end position="303"/>
    </location>
</feature>
<dbReference type="InterPro" id="IPR008979">
    <property type="entry name" value="Galactose-bd-like_sf"/>
</dbReference>
<comment type="similarity">
    <text evidence="1">Belongs to the glycosyl hydrolase 2 family.</text>
</comment>
<protein>
    <submittedName>
        <fullName evidence="10">Beta-galactosidase</fullName>
    </submittedName>
</protein>
<dbReference type="SUPFAM" id="SSF49303">
    <property type="entry name" value="beta-Galactosidase/glucuronidase domain"/>
    <property type="match status" value="1"/>
</dbReference>
<dbReference type="PROSITE" id="PS51257">
    <property type="entry name" value="PROKAR_LIPOPROTEIN"/>
    <property type="match status" value="1"/>
</dbReference>
<dbReference type="Pfam" id="PF16355">
    <property type="entry name" value="DUF4982"/>
    <property type="match status" value="1"/>
</dbReference>
<dbReference type="PRINTS" id="PR00132">
    <property type="entry name" value="GLHYDRLASE2"/>
</dbReference>
<dbReference type="EMBL" id="AP018042">
    <property type="protein sequence ID" value="BAX79086.1"/>
    <property type="molecule type" value="Genomic_DNA"/>
</dbReference>
<dbReference type="AlphaFoldDB" id="A0A1Y1CFD2"/>
<dbReference type="Gene3D" id="2.60.120.260">
    <property type="entry name" value="Galactose-binding domain-like"/>
    <property type="match status" value="1"/>
</dbReference>
<keyword evidence="2" id="KW-0378">Hydrolase</keyword>
<name>A0A1Y1CFD2_9BACT</name>
<dbReference type="Gene3D" id="2.60.40.10">
    <property type="entry name" value="Immunoglobulins"/>
    <property type="match status" value="3"/>
</dbReference>
<reference evidence="11" key="2">
    <citation type="journal article" date="2020" name="Antonie Van Leeuwenhoek">
        <title>Labilibaculum antarcticum sp. nov., a novel facultative anaerobic, psychrotorelant bacterium isolated from marine sediment of Antarctica.</title>
        <authorList>
            <person name="Watanabe M."/>
            <person name="Kojima H."/>
            <person name="Fukui M."/>
        </authorList>
    </citation>
    <scope>NUCLEOTIDE SEQUENCE [LARGE SCALE GENOMIC DNA]</scope>
    <source>
        <strain evidence="11">SPP2</strain>
    </source>
</reference>
<dbReference type="Proteomes" id="UP000218267">
    <property type="component" value="Chromosome"/>
</dbReference>
<dbReference type="PANTHER" id="PTHR42732">
    <property type="entry name" value="BETA-GALACTOSIDASE"/>
    <property type="match status" value="1"/>
</dbReference>
<dbReference type="GO" id="GO:0005975">
    <property type="term" value="P:carbohydrate metabolic process"/>
    <property type="evidence" value="ECO:0007669"/>
    <property type="project" value="InterPro"/>
</dbReference>
<feature type="chain" id="PRO_5012665913" evidence="4">
    <location>
        <begin position="19"/>
        <end position="812"/>
    </location>
</feature>
<dbReference type="KEGG" id="mbas:ALGA_0697"/>
<feature type="domain" description="Glycosyl hydrolases family 2 sugar binding" evidence="7">
    <location>
        <begin position="100"/>
        <end position="194"/>
    </location>
</feature>
<dbReference type="InterPro" id="IPR017853">
    <property type="entry name" value="GH"/>
</dbReference>
<evidence type="ECO:0000256" key="2">
    <source>
        <dbReference type="ARBA" id="ARBA00022801"/>
    </source>
</evidence>
<dbReference type="GO" id="GO:0004553">
    <property type="term" value="F:hydrolase activity, hydrolyzing O-glycosyl compounds"/>
    <property type="evidence" value="ECO:0007669"/>
    <property type="project" value="InterPro"/>
</dbReference>
<dbReference type="PROSITE" id="PS00608">
    <property type="entry name" value="GLYCOSYL_HYDROL_F2_2"/>
    <property type="match status" value="1"/>
</dbReference>
<proteinExistence type="inferred from homology"/>
<evidence type="ECO:0000259" key="5">
    <source>
        <dbReference type="Pfam" id="PF00703"/>
    </source>
</evidence>
<evidence type="ECO:0000313" key="10">
    <source>
        <dbReference type="EMBL" id="BAX79086.1"/>
    </source>
</evidence>
<accession>A0A1Y1CFD2</accession>
<feature type="domain" description="Glycoside hydrolase family 2 catalytic" evidence="6">
    <location>
        <begin position="309"/>
        <end position="581"/>
    </location>
</feature>
<feature type="domain" description="Glycoside hydrolase family 2" evidence="9">
    <location>
        <begin position="706"/>
        <end position="807"/>
    </location>
</feature>
<gene>
    <name evidence="10" type="ORF">ALGA_0697</name>
</gene>
<dbReference type="InterPro" id="IPR051913">
    <property type="entry name" value="GH2_Domain-Containing"/>
</dbReference>
<dbReference type="InterPro" id="IPR006101">
    <property type="entry name" value="Glyco_hydro_2"/>
</dbReference>
<dbReference type="InterPro" id="IPR036156">
    <property type="entry name" value="Beta-gal/glucu_dom_sf"/>
</dbReference>
<dbReference type="PANTHER" id="PTHR42732:SF1">
    <property type="entry name" value="BETA-MANNOSIDASE"/>
    <property type="match status" value="1"/>
</dbReference>
<dbReference type="InterPro" id="IPR023232">
    <property type="entry name" value="Glyco_hydro_2_AS"/>
</dbReference>
<keyword evidence="4" id="KW-0732">Signal</keyword>
<dbReference type="Pfam" id="PF00703">
    <property type="entry name" value="Glyco_hydro_2"/>
    <property type="match status" value="1"/>
</dbReference>
<dbReference type="SUPFAM" id="SSF49373">
    <property type="entry name" value="Invasin/intimin cell-adhesion fragments"/>
    <property type="match status" value="1"/>
</dbReference>
<evidence type="ECO:0000259" key="6">
    <source>
        <dbReference type="Pfam" id="PF02836"/>
    </source>
</evidence>
<dbReference type="InterPro" id="IPR048229">
    <property type="entry name" value="GalB-like"/>
</dbReference>
<feature type="domain" description="DUF4982" evidence="8">
    <location>
        <begin position="629"/>
        <end position="691"/>
    </location>
</feature>
<dbReference type="InterPro" id="IPR032311">
    <property type="entry name" value="DUF4982"/>
</dbReference>
<evidence type="ECO:0000256" key="1">
    <source>
        <dbReference type="ARBA" id="ARBA00007401"/>
    </source>
</evidence>
<evidence type="ECO:0000259" key="8">
    <source>
        <dbReference type="Pfam" id="PF16355"/>
    </source>
</evidence>
<keyword evidence="3" id="KW-0326">Glycosidase</keyword>
<dbReference type="RefSeq" id="WP_096428020.1">
    <property type="nucleotide sequence ID" value="NZ_AP018042.1"/>
</dbReference>
<keyword evidence="11" id="KW-1185">Reference proteome</keyword>
<dbReference type="Pfam" id="PF02836">
    <property type="entry name" value="Glyco_hydro_2_C"/>
    <property type="match status" value="1"/>
</dbReference>
<dbReference type="OrthoDB" id="9801077at2"/>
<evidence type="ECO:0000259" key="7">
    <source>
        <dbReference type="Pfam" id="PF02837"/>
    </source>
</evidence>
<feature type="signal peptide" evidence="4">
    <location>
        <begin position="1"/>
        <end position="18"/>
    </location>
</feature>
<dbReference type="Pfam" id="PF02837">
    <property type="entry name" value="Glyco_hydro_2_N"/>
    <property type="match status" value="1"/>
</dbReference>
<dbReference type="InterPro" id="IPR006102">
    <property type="entry name" value="Ig-like_GH2"/>
</dbReference>
<dbReference type="Gene3D" id="3.20.20.80">
    <property type="entry name" value="Glycosidases"/>
    <property type="match status" value="1"/>
</dbReference>
<evidence type="ECO:0000313" key="11">
    <source>
        <dbReference type="Proteomes" id="UP000218267"/>
    </source>
</evidence>
<reference evidence="10 11" key="1">
    <citation type="journal article" date="2018" name="Mar. Genomics">
        <title>Complete genome sequence of Marinifilaceae bacterium strain SPP2, isolated from the Antarctic marine sediment.</title>
        <authorList>
            <person name="Watanabe M."/>
            <person name="Kojima H."/>
            <person name="Fukui M."/>
        </authorList>
    </citation>
    <scope>NUCLEOTIDE SEQUENCE [LARGE SCALE GENOMIC DNA]</scope>
    <source>
        <strain evidence="10 11">SPP2</strain>
    </source>
</reference>
<dbReference type="NCBIfam" id="NF041463">
    <property type="entry name" value="GalB"/>
    <property type="match status" value="1"/>
</dbReference>
<dbReference type="InterPro" id="IPR006104">
    <property type="entry name" value="Glyco_hydro_2_N"/>
</dbReference>
<dbReference type="Pfam" id="PF18565">
    <property type="entry name" value="Glyco_hydro2_C5"/>
    <property type="match status" value="1"/>
</dbReference>
<organism evidence="10 11">
    <name type="scientific">Labilibaculum antarcticum</name>
    <dbReference type="NCBI Taxonomy" id="1717717"/>
    <lineage>
        <taxon>Bacteria</taxon>
        <taxon>Pseudomonadati</taxon>
        <taxon>Bacteroidota</taxon>
        <taxon>Bacteroidia</taxon>
        <taxon>Marinilabiliales</taxon>
        <taxon>Marinifilaceae</taxon>
        <taxon>Labilibaculum</taxon>
    </lineage>
</organism>
<dbReference type="InterPro" id="IPR013783">
    <property type="entry name" value="Ig-like_fold"/>
</dbReference>
<dbReference type="SUPFAM" id="SSF51445">
    <property type="entry name" value="(Trans)glycosidases"/>
    <property type="match status" value="1"/>
</dbReference>
<dbReference type="InterPro" id="IPR008964">
    <property type="entry name" value="Invasin/intimin_cell_adhesion"/>
</dbReference>
<dbReference type="InterPro" id="IPR040605">
    <property type="entry name" value="Glyco_hydro2_dom5"/>
</dbReference>